<gene>
    <name evidence="2" type="ORF">BO71DRAFT_101674</name>
</gene>
<evidence type="ECO:0000313" key="2">
    <source>
        <dbReference type="EMBL" id="PYH97795.1"/>
    </source>
</evidence>
<evidence type="ECO:0000313" key="3">
    <source>
        <dbReference type="Proteomes" id="UP000247810"/>
    </source>
</evidence>
<name>A0A319DJT0_9EURO</name>
<reference evidence="2 3" key="1">
    <citation type="submission" date="2018-02" db="EMBL/GenBank/DDBJ databases">
        <title>The genomes of Aspergillus section Nigri reveals drivers in fungal speciation.</title>
        <authorList>
            <consortium name="DOE Joint Genome Institute"/>
            <person name="Vesth T.C."/>
            <person name="Nybo J."/>
            <person name="Theobald S."/>
            <person name="Brandl J."/>
            <person name="Frisvad J.C."/>
            <person name="Nielsen K.F."/>
            <person name="Lyhne E.K."/>
            <person name="Kogle M.E."/>
            <person name="Kuo A."/>
            <person name="Riley R."/>
            <person name="Clum A."/>
            <person name="Nolan M."/>
            <person name="Lipzen A."/>
            <person name="Salamov A."/>
            <person name="Henrissat B."/>
            <person name="Wiebenga A."/>
            <person name="De vries R.P."/>
            <person name="Grigoriev I.V."/>
            <person name="Mortensen U.H."/>
            <person name="Andersen M.R."/>
            <person name="Baker S.E."/>
        </authorList>
    </citation>
    <scope>NUCLEOTIDE SEQUENCE [LARGE SCALE GENOMIC DNA]</scope>
    <source>
        <strain evidence="2 3">CBS 707.79</strain>
    </source>
</reference>
<organism evidence="2 3">
    <name type="scientific">Aspergillus ellipticus CBS 707.79</name>
    <dbReference type="NCBI Taxonomy" id="1448320"/>
    <lineage>
        <taxon>Eukaryota</taxon>
        <taxon>Fungi</taxon>
        <taxon>Dikarya</taxon>
        <taxon>Ascomycota</taxon>
        <taxon>Pezizomycotina</taxon>
        <taxon>Eurotiomycetes</taxon>
        <taxon>Eurotiomycetidae</taxon>
        <taxon>Eurotiales</taxon>
        <taxon>Aspergillaceae</taxon>
        <taxon>Aspergillus</taxon>
        <taxon>Aspergillus subgen. Circumdati</taxon>
    </lineage>
</organism>
<feature type="compositionally biased region" description="Acidic residues" evidence="1">
    <location>
        <begin position="12"/>
        <end position="26"/>
    </location>
</feature>
<evidence type="ECO:0000256" key="1">
    <source>
        <dbReference type="SAM" id="MobiDB-lite"/>
    </source>
</evidence>
<proteinExistence type="predicted"/>
<dbReference type="Proteomes" id="UP000247810">
    <property type="component" value="Unassembled WGS sequence"/>
</dbReference>
<dbReference type="VEuPathDB" id="FungiDB:BO71DRAFT_101674"/>
<keyword evidence="3" id="KW-1185">Reference proteome</keyword>
<accession>A0A319DJT0</accession>
<protein>
    <submittedName>
        <fullName evidence="2">Uncharacterized protein</fullName>
    </submittedName>
</protein>
<dbReference type="AlphaFoldDB" id="A0A319DJT0"/>
<sequence>MSQPKRGAEEGGGGEEEEEEEEEEEQQQQQQRQENVSARPPGYTRGSPAILPVIHPFPRPVSFLLLFPLPSGSPISMRLASSLGQRPARQPDWAGAETDARFTLDASGPSPWVTTEYRV</sequence>
<dbReference type="EMBL" id="KZ825818">
    <property type="protein sequence ID" value="PYH97795.1"/>
    <property type="molecule type" value="Genomic_DNA"/>
</dbReference>
<feature type="region of interest" description="Disordered" evidence="1">
    <location>
        <begin position="1"/>
        <end position="52"/>
    </location>
</feature>